<organism evidence="2">
    <name type="scientific">Xenopus laevis</name>
    <name type="common">African clawed frog</name>
    <dbReference type="NCBI Taxonomy" id="8355"/>
    <lineage>
        <taxon>Eukaryota</taxon>
        <taxon>Metazoa</taxon>
        <taxon>Chordata</taxon>
        <taxon>Craniata</taxon>
        <taxon>Vertebrata</taxon>
        <taxon>Euteleostomi</taxon>
        <taxon>Amphibia</taxon>
        <taxon>Batrachia</taxon>
        <taxon>Anura</taxon>
        <taxon>Pipoidea</taxon>
        <taxon>Pipidae</taxon>
        <taxon>Xenopodinae</taxon>
        <taxon>Xenopus</taxon>
        <taxon>Xenopus</taxon>
    </lineage>
</organism>
<sequence length="73" mass="8265">MRVLKERKGKKKHPMCSKPAQRLSWKTEPNIEPARSVASGGDAKGGRMRGGTHVRVTREVACPWRRAGKDRRK</sequence>
<dbReference type="AlphaFoldDB" id="A0A974BN42"/>
<evidence type="ECO:0000313" key="2">
    <source>
        <dbReference type="EMBL" id="OCT55230.1"/>
    </source>
</evidence>
<dbReference type="Proteomes" id="UP000694892">
    <property type="component" value="Unassembled WGS sequence"/>
</dbReference>
<name>A0A974BN42_XENLA</name>
<protein>
    <submittedName>
        <fullName evidence="2">Uncharacterized protein</fullName>
    </submittedName>
</protein>
<accession>A0A974BN42</accession>
<feature type="region of interest" description="Disordered" evidence="1">
    <location>
        <begin position="1"/>
        <end position="52"/>
    </location>
</feature>
<reference evidence="2" key="1">
    <citation type="submission" date="2016-05" db="EMBL/GenBank/DDBJ databases">
        <title>WGS assembly of Xenopus laevis.</title>
        <authorList>
            <person name="Session A."/>
            <person name="Uno Y."/>
            <person name="Kwon T."/>
            <person name="Chapman J."/>
            <person name="Toyoda A."/>
            <person name="Takahashi S."/>
            <person name="Fukui A."/>
            <person name="Hikosaka A."/>
            <person name="Putnam N."/>
            <person name="Stites J."/>
            <person name="Van Heeringen S."/>
            <person name="Quigley I."/>
            <person name="Heinz S."/>
            <person name="Hellsten U."/>
            <person name="Lyons J."/>
            <person name="Suzuki A."/>
            <person name="Kondo M."/>
            <person name="Ogino H."/>
            <person name="Ochi H."/>
            <person name="Bogdanovic O."/>
            <person name="Lister R."/>
            <person name="Georgiou G."/>
            <person name="Paranjpe S."/>
            <person name="Van Kruijsbergen I."/>
            <person name="Mozaffari S."/>
            <person name="Shu S."/>
            <person name="Schmutz J."/>
            <person name="Jenkins J."/>
            <person name="Grimwood J."/>
            <person name="Carlson J."/>
            <person name="Mitros T."/>
            <person name="Simakov O."/>
            <person name="Heald R."/>
            <person name="Miller K."/>
            <person name="Haudenschild C."/>
            <person name="Kuroki Y."/>
            <person name="Tanaka T."/>
            <person name="Michiue T."/>
            <person name="Watanabe M."/>
            <person name="Kinoshita T."/>
            <person name="Ohta Y."/>
            <person name="Mawaribuchi S."/>
            <person name="Suzuki Y."/>
            <person name="Haramoto Y."/>
            <person name="Yamamoto T."/>
            <person name="Takagi C."/>
            <person name="Kitzman J."/>
            <person name="Shendure J."/>
            <person name="Nakayama T."/>
            <person name="Izutsu Y."/>
            <person name="Robert J."/>
            <person name="Dichmann D."/>
            <person name="Flajnik M."/>
            <person name="Houston D."/>
            <person name="Marcotte E."/>
            <person name="Wallingford J."/>
            <person name="Ito Y."/>
            <person name="Asashima M."/>
            <person name="Ueno N."/>
            <person name="Matsuda Y."/>
            <person name="Jan Veenstra G."/>
            <person name="Fujiyama A."/>
            <person name="Harland R."/>
            <person name="Taira M."/>
            <person name="Rokhsar D.S."/>
        </authorList>
    </citation>
    <scope>NUCLEOTIDE SEQUENCE</scope>
    <source>
        <strain evidence="2">J</strain>
        <tissue evidence="2">Blood</tissue>
    </source>
</reference>
<proteinExistence type="predicted"/>
<gene>
    <name evidence="2" type="ORF">XELAEV_18003664mg</name>
</gene>
<dbReference type="EMBL" id="KV515033">
    <property type="protein sequence ID" value="OCT55230.1"/>
    <property type="molecule type" value="Genomic_DNA"/>
</dbReference>
<evidence type="ECO:0000256" key="1">
    <source>
        <dbReference type="SAM" id="MobiDB-lite"/>
    </source>
</evidence>